<feature type="non-terminal residue" evidence="1">
    <location>
        <position position="1"/>
    </location>
</feature>
<organism evidence="1 2">
    <name type="scientific">Rotaria socialis</name>
    <dbReference type="NCBI Taxonomy" id="392032"/>
    <lineage>
        <taxon>Eukaryota</taxon>
        <taxon>Metazoa</taxon>
        <taxon>Spiralia</taxon>
        <taxon>Gnathifera</taxon>
        <taxon>Rotifera</taxon>
        <taxon>Eurotatoria</taxon>
        <taxon>Bdelloidea</taxon>
        <taxon>Philodinida</taxon>
        <taxon>Philodinidae</taxon>
        <taxon>Rotaria</taxon>
    </lineage>
</organism>
<gene>
    <name evidence="1" type="ORF">GRG538_LOCUS32113</name>
</gene>
<accession>A0A818ZIB0</accession>
<dbReference type="EMBL" id="CAJNYT010005642">
    <property type="protein sequence ID" value="CAF3764017.1"/>
    <property type="molecule type" value="Genomic_DNA"/>
</dbReference>
<name>A0A818ZIB0_9BILA</name>
<dbReference type="AlphaFoldDB" id="A0A818ZIB0"/>
<protein>
    <submittedName>
        <fullName evidence="1">Uncharacterized protein</fullName>
    </submittedName>
</protein>
<evidence type="ECO:0000313" key="1">
    <source>
        <dbReference type="EMBL" id="CAF3764017.1"/>
    </source>
</evidence>
<sequence>FYAPYPRPDVYLSFPRPFLDVSLTLDIKITTSTLTKTTKTTAILQTSSIS</sequence>
<reference evidence="1" key="1">
    <citation type="submission" date="2021-02" db="EMBL/GenBank/DDBJ databases">
        <authorList>
            <person name="Nowell W R."/>
        </authorList>
    </citation>
    <scope>NUCLEOTIDE SEQUENCE</scope>
</reference>
<dbReference type="Proteomes" id="UP000663872">
    <property type="component" value="Unassembled WGS sequence"/>
</dbReference>
<evidence type="ECO:0000313" key="2">
    <source>
        <dbReference type="Proteomes" id="UP000663872"/>
    </source>
</evidence>
<comment type="caution">
    <text evidence="1">The sequence shown here is derived from an EMBL/GenBank/DDBJ whole genome shotgun (WGS) entry which is preliminary data.</text>
</comment>
<proteinExistence type="predicted"/>